<protein>
    <recommendedName>
        <fullName evidence="3">DUF4408 domain-containing protein</fullName>
    </recommendedName>
</protein>
<dbReference type="Proteomes" id="UP000030645">
    <property type="component" value="Unassembled WGS sequence"/>
</dbReference>
<keyword evidence="2" id="KW-1133">Transmembrane helix</keyword>
<feature type="compositionally biased region" description="Basic and acidic residues" evidence="1">
    <location>
        <begin position="168"/>
        <end position="180"/>
    </location>
</feature>
<dbReference type="Pfam" id="PF14364">
    <property type="entry name" value="DUF4408"/>
    <property type="match status" value="1"/>
</dbReference>
<sequence length="221" mass="26007">MKCYKNSQFVYNLILSSFVALTCSFFCSHPFGFASQTSSIKYSLFIYLPNIWSSFLNPKCLFIVFNVIVAFLVGESKLLGSQPSPANDIYDEYVARSRRFQGQHKYFSNLGEEQKEERKLEVLDVSKEIVYEDKEIALEDKQDKHDHEKLEEEEEEEEEEDDDEEFKEAENNIDSEHEERDCEEDSEGLPAEELNRRVEDFIARINKQRWFEARMMICGQA</sequence>
<accession>W9R7T7</accession>
<dbReference type="eggNOG" id="ENOG502S0IX">
    <property type="taxonomic scope" value="Eukaryota"/>
</dbReference>
<dbReference type="AlphaFoldDB" id="W9R7T7"/>
<dbReference type="PANTHER" id="PTHR35762">
    <property type="entry name" value="TRANSMEMBRANE PROTEIN"/>
    <property type="match status" value="1"/>
</dbReference>
<feature type="compositionally biased region" description="Acidic residues" evidence="1">
    <location>
        <begin position="151"/>
        <end position="167"/>
    </location>
</feature>
<proteinExistence type="predicted"/>
<keyword evidence="5" id="KW-1185">Reference proteome</keyword>
<dbReference type="KEGG" id="mnt:21400463"/>
<dbReference type="STRING" id="981085.W9R7T7"/>
<feature type="transmembrane region" description="Helical" evidence="2">
    <location>
        <begin position="51"/>
        <end position="73"/>
    </location>
</feature>
<feature type="compositionally biased region" description="Basic and acidic residues" evidence="1">
    <location>
        <begin position="137"/>
        <end position="150"/>
    </location>
</feature>
<evidence type="ECO:0000259" key="3">
    <source>
        <dbReference type="Pfam" id="PF14364"/>
    </source>
</evidence>
<feature type="domain" description="DUF4408" evidence="3">
    <location>
        <begin position="49"/>
        <end position="78"/>
    </location>
</feature>
<keyword evidence="2" id="KW-0812">Transmembrane</keyword>
<dbReference type="PANTHER" id="PTHR35762:SF5">
    <property type="entry name" value="DUF4408 DOMAIN-CONTAINING PROTEIN"/>
    <property type="match status" value="1"/>
</dbReference>
<evidence type="ECO:0000313" key="4">
    <source>
        <dbReference type="EMBL" id="EXB40326.1"/>
    </source>
</evidence>
<keyword evidence="2" id="KW-0472">Membrane</keyword>
<dbReference type="OrthoDB" id="781735at2759"/>
<evidence type="ECO:0000256" key="1">
    <source>
        <dbReference type="SAM" id="MobiDB-lite"/>
    </source>
</evidence>
<organism evidence="4 5">
    <name type="scientific">Morus notabilis</name>
    <dbReference type="NCBI Taxonomy" id="981085"/>
    <lineage>
        <taxon>Eukaryota</taxon>
        <taxon>Viridiplantae</taxon>
        <taxon>Streptophyta</taxon>
        <taxon>Embryophyta</taxon>
        <taxon>Tracheophyta</taxon>
        <taxon>Spermatophyta</taxon>
        <taxon>Magnoliopsida</taxon>
        <taxon>eudicotyledons</taxon>
        <taxon>Gunneridae</taxon>
        <taxon>Pentapetalae</taxon>
        <taxon>rosids</taxon>
        <taxon>fabids</taxon>
        <taxon>Rosales</taxon>
        <taxon>Moraceae</taxon>
        <taxon>Moreae</taxon>
        <taxon>Morus</taxon>
    </lineage>
</organism>
<evidence type="ECO:0000256" key="2">
    <source>
        <dbReference type="SAM" id="Phobius"/>
    </source>
</evidence>
<dbReference type="InterPro" id="IPR025520">
    <property type="entry name" value="DUF4408"/>
</dbReference>
<evidence type="ECO:0000313" key="5">
    <source>
        <dbReference type="Proteomes" id="UP000030645"/>
    </source>
</evidence>
<gene>
    <name evidence="4" type="ORF">L484_017468</name>
</gene>
<feature type="transmembrane region" description="Helical" evidence="2">
    <location>
        <begin position="9"/>
        <end position="31"/>
    </location>
</feature>
<feature type="region of interest" description="Disordered" evidence="1">
    <location>
        <begin position="137"/>
        <end position="195"/>
    </location>
</feature>
<dbReference type="EMBL" id="KE343766">
    <property type="protein sequence ID" value="EXB40326.1"/>
    <property type="molecule type" value="Genomic_DNA"/>
</dbReference>
<name>W9R7T7_9ROSA</name>
<reference evidence="5" key="1">
    <citation type="submission" date="2013-01" db="EMBL/GenBank/DDBJ databases">
        <title>Draft Genome Sequence of a Mulberry Tree, Morus notabilis C.K. Schneid.</title>
        <authorList>
            <person name="He N."/>
            <person name="Zhao S."/>
        </authorList>
    </citation>
    <scope>NUCLEOTIDE SEQUENCE</scope>
</reference>